<organism evidence="2 3">
    <name type="scientific">Streptomyces indiaensis</name>
    <dbReference type="NCBI Taxonomy" id="284033"/>
    <lineage>
        <taxon>Bacteria</taxon>
        <taxon>Bacillati</taxon>
        <taxon>Actinomycetota</taxon>
        <taxon>Actinomycetes</taxon>
        <taxon>Kitasatosporales</taxon>
        <taxon>Streptomycetaceae</taxon>
        <taxon>Streptomyces</taxon>
    </lineage>
</organism>
<feature type="region of interest" description="Disordered" evidence="1">
    <location>
        <begin position="1"/>
        <end position="26"/>
    </location>
</feature>
<comment type="caution">
    <text evidence="2">The sequence shown here is derived from an EMBL/GenBank/DDBJ whole genome shotgun (WGS) entry which is preliminary data.</text>
</comment>
<accession>A0ABP5QDS1</accession>
<dbReference type="EMBL" id="BAAART010000058">
    <property type="protein sequence ID" value="GAA2232783.1"/>
    <property type="molecule type" value="Genomic_DNA"/>
</dbReference>
<gene>
    <name evidence="2" type="ORF">GCM10010104_28790</name>
</gene>
<feature type="compositionally biased region" description="Basic residues" evidence="1">
    <location>
        <begin position="16"/>
        <end position="26"/>
    </location>
</feature>
<proteinExistence type="predicted"/>
<evidence type="ECO:0000313" key="2">
    <source>
        <dbReference type="EMBL" id="GAA2232783.1"/>
    </source>
</evidence>
<keyword evidence="3" id="KW-1185">Reference proteome</keyword>
<dbReference type="Proteomes" id="UP001501474">
    <property type="component" value="Unassembled WGS sequence"/>
</dbReference>
<name>A0ABP5QDS1_9ACTN</name>
<evidence type="ECO:0000256" key="1">
    <source>
        <dbReference type="SAM" id="MobiDB-lite"/>
    </source>
</evidence>
<feature type="compositionally biased region" description="Basic and acidic residues" evidence="1">
    <location>
        <begin position="1"/>
        <end position="15"/>
    </location>
</feature>
<protein>
    <submittedName>
        <fullName evidence="2">Uncharacterized protein</fullName>
    </submittedName>
</protein>
<reference evidence="3" key="1">
    <citation type="journal article" date="2019" name="Int. J. Syst. Evol. Microbiol.">
        <title>The Global Catalogue of Microorganisms (GCM) 10K type strain sequencing project: providing services to taxonomists for standard genome sequencing and annotation.</title>
        <authorList>
            <consortium name="The Broad Institute Genomics Platform"/>
            <consortium name="The Broad Institute Genome Sequencing Center for Infectious Disease"/>
            <person name="Wu L."/>
            <person name="Ma J."/>
        </authorList>
    </citation>
    <scope>NUCLEOTIDE SEQUENCE [LARGE SCALE GENOMIC DNA]</scope>
    <source>
        <strain evidence="3">JCM 3053</strain>
    </source>
</reference>
<sequence length="70" mass="7705">MPSSFTRRDKRDARSRSGRVYRPRGRRAAGVRAAGLLTLGAHGGGVRGVRRVAGLMPDGDRRQWHHDAQA</sequence>
<evidence type="ECO:0000313" key="3">
    <source>
        <dbReference type="Proteomes" id="UP001501474"/>
    </source>
</evidence>